<feature type="region of interest" description="Disordered" evidence="1">
    <location>
        <begin position="119"/>
        <end position="171"/>
    </location>
</feature>
<evidence type="ECO:0000256" key="1">
    <source>
        <dbReference type="SAM" id="MobiDB-lite"/>
    </source>
</evidence>
<evidence type="ECO:0000313" key="2">
    <source>
        <dbReference type="EMBL" id="GBP24778.1"/>
    </source>
</evidence>
<comment type="caution">
    <text evidence="2">The sequence shown here is derived from an EMBL/GenBank/DDBJ whole genome shotgun (WGS) entry which is preliminary data.</text>
</comment>
<gene>
    <name evidence="2" type="ORF">EVAR_79625_1</name>
</gene>
<feature type="compositionally biased region" description="Basic residues" evidence="1">
    <location>
        <begin position="148"/>
        <end position="160"/>
    </location>
</feature>
<dbReference type="Proteomes" id="UP000299102">
    <property type="component" value="Unassembled WGS sequence"/>
</dbReference>
<evidence type="ECO:0000313" key="3">
    <source>
        <dbReference type="Proteomes" id="UP000299102"/>
    </source>
</evidence>
<proteinExistence type="predicted"/>
<dbReference type="EMBL" id="BGZK01000165">
    <property type="protein sequence ID" value="GBP24778.1"/>
    <property type="molecule type" value="Genomic_DNA"/>
</dbReference>
<name>A0A4C1UEH8_EUMVA</name>
<keyword evidence="3" id="KW-1185">Reference proteome</keyword>
<dbReference type="AlphaFoldDB" id="A0A4C1UEH8"/>
<sequence>MIPLYADTEPEANINSEIRTDGRRSLGARARRLREFPTNYAGNVNPQRYKALTLQIEPVYRSKQRPLYTATKEIDASLVERLGRSCLSIVPRSLSHARLRRNATMSHVFSIYLRPRPYTMRHKRDSGRRVTSQTSNPRPMRRHETSRDRRRAARRRRPHRNTQDEISPTGN</sequence>
<accession>A0A4C1UEH8</accession>
<organism evidence="2 3">
    <name type="scientific">Eumeta variegata</name>
    <name type="common">Bagworm moth</name>
    <name type="synonym">Eumeta japonica</name>
    <dbReference type="NCBI Taxonomy" id="151549"/>
    <lineage>
        <taxon>Eukaryota</taxon>
        <taxon>Metazoa</taxon>
        <taxon>Ecdysozoa</taxon>
        <taxon>Arthropoda</taxon>
        <taxon>Hexapoda</taxon>
        <taxon>Insecta</taxon>
        <taxon>Pterygota</taxon>
        <taxon>Neoptera</taxon>
        <taxon>Endopterygota</taxon>
        <taxon>Lepidoptera</taxon>
        <taxon>Glossata</taxon>
        <taxon>Ditrysia</taxon>
        <taxon>Tineoidea</taxon>
        <taxon>Psychidae</taxon>
        <taxon>Oiketicinae</taxon>
        <taxon>Eumeta</taxon>
    </lineage>
</organism>
<reference evidence="2 3" key="1">
    <citation type="journal article" date="2019" name="Commun. Biol.">
        <title>The bagworm genome reveals a unique fibroin gene that provides high tensile strength.</title>
        <authorList>
            <person name="Kono N."/>
            <person name="Nakamura H."/>
            <person name="Ohtoshi R."/>
            <person name="Tomita M."/>
            <person name="Numata K."/>
            <person name="Arakawa K."/>
        </authorList>
    </citation>
    <scope>NUCLEOTIDE SEQUENCE [LARGE SCALE GENOMIC DNA]</scope>
</reference>
<protein>
    <submittedName>
        <fullName evidence="2">Uncharacterized protein</fullName>
    </submittedName>
</protein>